<evidence type="ECO:0000313" key="2">
    <source>
        <dbReference type="EMBL" id="QCA28224.1"/>
    </source>
</evidence>
<reference evidence="3 5" key="1">
    <citation type="submission" date="2019-03" db="EMBL/GenBank/DDBJ databases">
        <title>Vagococcus sp. was isolated fron gut of Carduelis flavirostris.</title>
        <authorList>
            <person name="Ge Y."/>
        </authorList>
    </citation>
    <scope>NUCLEOTIDE SEQUENCE [LARGE SCALE GENOMIC DNA]</scope>
    <source>
        <strain evidence="3 5">CF-210</strain>
    </source>
</reference>
<evidence type="ECO:0000313" key="4">
    <source>
        <dbReference type="Proteomes" id="UP000296883"/>
    </source>
</evidence>
<evidence type="ECO:0000259" key="1">
    <source>
        <dbReference type="Pfam" id="PF06114"/>
    </source>
</evidence>
<dbReference type="Gene3D" id="1.10.10.2910">
    <property type="match status" value="1"/>
</dbReference>
<accession>A0A4Z0DAE8</accession>
<dbReference type="Proteomes" id="UP000296883">
    <property type="component" value="Chromosome"/>
</dbReference>
<keyword evidence="4" id="KW-1185">Reference proteome</keyword>
<evidence type="ECO:0000313" key="3">
    <source>
        <dbReference type="EMBL" id="TFZ41879.1"/>
    </source>
</evidence>
<accession>A0A7Z1Y9L5</accession>
<dbReference type="RefSeq" id="WP_135254267.1">
    <property type="nucleotide sequence ID" value="NZ_CP038865.1"/>
</dbReference>
<gene>
    <name evidence="3" type="ORF">E4031_04605</name>
    <name evidence="2" type="ORF">E4Z98_02425</name>
</gene>
<name>A0A4Z0DAE8_9ENTE</name>
<dbReference type="Pfam" id="PF06114">
    <property type="entry name" value="Peptidase_M78"/>
    <property type="match status" value="1"/>
</dbReference>
<protein>
    <submittedName>
        <fullName evidence="2">ImmA/IrrE family metallo-endopeptidase</fullName>
    </submittedName>
</protein>
<dbReference type="AlphaFoldDB" id="A0A4Z0DAE8"/>
<evidence type="ECO:0000313" key="5">
    <source>
        <dbReference type="Proteomes" id="UP000297725"/>
    </source>
</evidence>
<dbReference type="EMBL" id="CP038865">
    <property type="protein sequence ID" value="QCA28224.1"/>
    <property type="molecule type" value="Genomic_DNA"/>
</dbReference>
<dbReference type="EMBL" id="SRHU01000018">
    <property type="protein sequence ID" value="TFZ41879.1"/>
    <property type="molecule type" value="Genomic_DNA"/>
</dbReference>
<dbReference type="InterPro" id="IPR010359">
    <property type="entry name" value="IrrE_HExxH"/>
</dbReference>
<sequence>MHKRLKEILEDNNLELFFSKMDRAGFYYPKAQAVVLNEALQGSPEANFAAAHEIGHHLAEHVEFNALCSNYIANSKLEHEANKIAINILLSIYVEDYGSIEMFNIERFMSFYRIKSNLLDLCEKECLNFFKQKEVIYA</sequence>
<dbReference type="OrthoDB" id="1911439at2"/>
<dbReference type="KEGG" id="vac:E4Z98_02425"/>
<reference evidence="2 4" key="2">
    <citation type="journal article" date="2020" name="Int. J. Syst. Evol. Microbiol.">
        <title>Vagococcus xieshaowenii sp. nov., isolated from snow finch (Montifringilla taczanowskii) cloacal content.</title>
        <authorList>
            <person name="Ge Y."/>
            <person name="Yang J."/>
            <person name="Lai X.H."/>
            <person name="Zhang G."/>
            <person name="Jin D."/>
            <person name="Lu S."/>
            <person name="Wang B."/>
            <person name="Huang Y."/>
            <person name="Huang Y."/>
            <person name="Ren Z."/>
            <person name="Zhang X."/>
            <person name="Xu J."/>
        </authorList>
    </citation>
    <scope>NUCLEOTIDE SEQUENCE [LARGE SCALE GENOMIC DNA]</scope>
    <source>
        <strain evidence="2">Personal::cf-49</strain>
        <strain evidence="4">personal::cf-49</strain>
    </source>
</reference>
<dbReference type="Proteomes" id="UP000297725">
    <property type="component" value="Unassembled WGS sequence"/>
</dbReference>
<feature type="domain" description="IrrE N-terminal-like" evidence="1">
    <location>
        <begin position="18"/>
        <end position="90"/>
    </location>
</feature>
<proteinExistence type="predicted"/>
<organism evidence="2 4">
    <name type="scientific">Vagococcus xieshaowenii</name>
    <dbReference type="NCBI Taxonomy" id="2562451"/>
    <lineage>
        <taxon>Bacteria</taxon>
        <taxon>Bacillati</taxon>
        <taxon>Bacillota</taxon>
        <taxon>Bacilli</taxon>
        <taxon>Lactobacillales</taxon>
        <taxon>Enterococcaceae</taxon>
        <taxon>Vagococcus</taxon>
    </lineage>
</organism>